<accession>A0AAN8WPH1</accession>
<feature type="non-terminal residue" evidence="1">
    <location>
        <position position="1"/>
    </location>
</feature>
<name>A0AAN8WPH1_HALRR</name>
<dbReference type="Proteomes" id="UP001381693">
    <property type="component" value="Unassembled WGS sequence"/>
</dbReference>
<evidence type="ECO:0000313" key="2">
    <source>
        <dbReference type="Proteomes" id="UP001381693"/>
    </source>
</evidence>
<sequence>ILKVIVINKDGTAITYRQNARLEREIHNLSYEERLRESDLTSLEARRVRRDM</sequence>
<evidence type="ECO:0000313" key="1">
    <source>
        <dbReference type="EMBL" id="KAK7045923.1"/>
    </source>
</evidence>
<gene>
    <name evidence="1" type="ORF">SK128_002733</name>
</gene>
<protein>
    <submittedName>
        <fullName evidence="1">Uncharacterized protein</fullName>
    </submittedName>
</protein>
<dbReference type="EMBL" id="JAXCGZ010021665">
    <property type="protein sequence ID" value="KAK7045923.1"/>
    <property type="molecule type" value="Genomic_DNA"/>
</dbReference>
<reference evidence="1 2" key="1">
    <citation type="submission" date="2023-11" db="EMBL/GenBank/DDBJ databases">
        <title>Halocaridina rubra genome assembly.</title>
        <authorList>
            <person name="Smith C."/>
        </authorList>
    </citation>
    <scope>NUCLEOTIDE SEQUENCE [LARGE SCALE GENOMIC DNA]</scope>
    <source>
        <strain evidence="1">EP-1</strain>
        <tissue evidence="1">Whole</tissue>
    </source>
</reference>
<keyword evidence="2" id="KW-1185">Reference proteome</keyword>
<organism evidence="1 2">
    <name type="scientific">Halocaridina rubra</name>
    <name type="common">Hawaiian red shrimp</name>
    <dbReference type="NCBI Taxonomy" id="373956"/>
    <lineage>
        <taxon>Eukaryota</taxon>
        <taxon>Metazoa</taxon>
        <taxon>Ecdysozoa</taxon>
        <taxon>Arthropoda</taxon>
        <taxon>Crustacea</taxon>
        <taxon>Multicrustacea</taxon>
        <taxon>Malacostraca</taxon>
        <taxon>Eumalacostraca</taxon>
        <taxon>Eucarida</taxon>
        <taxon>Decapoda</taxon>
        <taxon>Pleocyemata</taxon>
        <taxon>Caridea</taxon>
        <taxon>Atyoidea</taxon>
        <taxon>Atyidae</taxon>
        <taxon>Halocaridina</taxon>
    </lineage>
</organism>
<proteinExistence type="predicted"/>
<dbReference type="AlphaFoldDB" id="A0AAN8WPH1"/>
<comment type="caution">
    <text evidence="1">The sequence shown here is derived from an EMBL/GenBank/DDBJ whole genome shotgun (WGS) entry which is preliminary data.</text>
</comment>
<feature type="non-terminal residue" evidence="1">
    <location>
        <position position="52"/>
    </location>
</feature>